<keyword evidence="8" id="KW-0732">Signal</keyword>
<protein>
    <submittedName>
        <fullName evidence="11">Endothelin-converting enzyme</fullName>
        <ecNumber evidence="11">3.4.24.71</ecNumber>
    </submittedName>
</protein>
<dbReference type="PANTHER" id="PTHR11733:SF167">
    <property type="entry name" value="FI17812P1-RELATED"/>
    <property type="match status" value="1"/>
</dbReference>
<evidence type="ECO:0000313" key="12">
    <source>
        <dbReference type="Proteomes" id="UP000002432"/>
    </source>
</evidence>
<keyword evidence="6" id="KW-0862">Zinc</keyword>
<dbReference type="PROSITE" id="PS51885">
    <property type="entry name" value="NEPRILYSIN"/>
    <property type="match status" value="1"/>
</dbReference>
<dbReference type="GO" id="GO:0004222">
    <property type="term" value="F:metalloendopeptidase activity"/>
    <property type="evidence" value="ECO:0007669"/>
    <property type="project" value="UniProtKB-EC"/>
</dbReference>
<feature type="signal peptide" evidence="8">
    <location>
        <begin position="1"/>
        <end position="20"/>
    </location>
</feature>
<accession>Q1IHY5</accession>
<name>Q1IHY5_KORVE</name>
<dbReference type="OrthoDB" id="9775677at2"/>
<dbReference type="CDD" id="cd08662">
    <property type="entry name" value="M13"/>
    <property type="match status" value="1"/>
</dbReference>
<dbReference type="Pfam" id="PF05649">
    <property type="entry name" value="Peptidase_M13_N"/>
    <property type="match status" value="1"/>
</dbReference>
<evidence type="ECO:0000259" key="9">
    <source>
        <dbReference type="Pfam" id="PF01431"/>
    </source>
</evidence>
<evidence type="ECO:0000256" key="5">
    <source>
        <dbReference type="ARBA" id="ARBA00022801"/>
    </source>
</evidence>
<dbReference type="Gene3D" id="3.40.390.10">
    <property type="entry name" value="Collagenase (Catalytic Domain)"/>
    <property type="match status" value="1"/>
</dbReference>
<dbReference type="eggNOG" id="COG3590">
    <property type="taxonomic scope" value="Bacteria"/>
</dbReference>
<dbReference type="InterPro" id="IPR042089">
    <property type="entry name" value="Peptidase_M13_dom_2"/>
</dbReference>
<reference evidence="11 12" key="1">
    <citation type="journal article" date="2009" name="Appl. Environ. Microbiol.">
        <title>Three genomes from the phylum Acidobacteria provide insight into the lifestyles of these microorganisms in soils.</title>
        <authorList>
            <person name="Ward N.L."/>
            <person name="Challacombe J.F."/>
            <person name="Janssen P.H."/>
            <person name="Henrissat B."/>
            <person name="Coutinho P.M."/>
            <person name="Wu M."/>
            <person name="Xie G."/>
            <person name="Haft D.H."/>
            <person name="Sait M."/>
            <person name="Badger J."/>
            <person name="Barabote R.D."/>
            <person name="Bradley B."/>
            <person name="Brettin T.S."/>
            <person name="Brinkac L.M."/>
            <person name="Bruce D."/>
            <person name="Creasy T."/>
            <person name="Daugherty S.C."/>
            <person name="Davidsen T.M."/>
            <person name="DeBoy R.T."/>
            <person name="Detter J.C."/>
            <person name="Dodson R.J."/>
            <person name="Durkin A.S."/>
            <person name="Ganapathy A."/>
            <person name="Gwinn-Giglio M."/>
            <person name="Han C.S."/>
            <person name="Khouri H."/>
            <person name="Kiss H."/>
            <person name="Kothari S.P."/>
            <person name="Madupu R."/>
            <person name="Nelson K.E."/>
            <person name="Nelson W.C."/>
            <person name="Paulsen I."/>
            <person name="Penn K."/>
            <person name="Ren Q."/>
            <person name="Rosovitz M.J."/>
            <person name="Selengut J.D."/>
            <person name="Shrivastava S."/>
            <person name="Sullivan S.A."/>
            <person name="Tapia R."/>
            <person name="Thompson L.S."/>
            <person name="Watkins K.L."/>
            <person name="Yang Q."/>
            <person name="Yu C."/>
            <person name="Zafar N."/>
            <person name="Zhou L."/>
            <person name="Kuske C.R."/>
        </authorList>
    </citation>
    <scope>NUCLEOTIDE SEQUENCE [LARGE SCALE GENOMIC DNA]</scope>
    <source>
        <strain evidence="11 12">Ellin345</strain>
    </source>
</reference>
<keyword evidence="3" id="KW-0645">Protease</keyword>
<dbReference type="InterPro" id="IPR018497">
    <property type="entry name" value="Peptidase_M13_C"/>
</dbReference>
<proteinExistence type="inferred from homology"/>
<dbReference type="AlphaFoldDB" id="Q1IHY5"/>
<evidence type="ECO:0000313" key="11">
    <source>
        <dbReference type="EMBL" id="ABF43515.1"/>
    </source>
</evidence>
<dbReference type="GO" id="GO:0046872">
    <property type="term" value="F:metal ion binding"/>
    <property type="evidence" value="ECO:0007669"/>
    <property type="project" value="UniProtKB-KW"/>
</dbReference>
<dbReference type="Proteomes" id="UP000002432">
    <property type="component" value="Chromosome"/>
</dbReference>
<dbReference type="STRING" id="204669.Acid345_4515"/>
<dbReference type="GO" id="GO:0005886">
    <property type="term" value="C:plasma membrane"/>
    <property type="evidence" value="ECO:0007669"/>
    <property type="project" value="TreeGrafter"/>
</dbReference>
<comment type="cofactor">
    <cofactor evidence="1">
        <name>Zn(2+)</name>
        <dbReference type="ChEBI" id="CHEBI:29105"/>
    </cofactor>
</comment>
<comment type="similarity">
    <text evidence="2">Belongs to the peptidase M13 family.</text>
</comment>
<evidence type="ECO:0000256" key="1">
    <source>
        <dbReference type="ARBA" id="ARBA00001947"/>
    </source>
</evidence>
<dbReference type="GO" id="GO:0016485">
    <property type="term" value="P:protein processing"/>
    <property type="evidence" value="ECO:0007669"/>
    <property type="project" value="TreeGrafter"/>
</dbReference>
<dbReference type="KEGG" id="aba:Acid345_4515"/>
<gene>
    <name evidence="11" type="ordered locus">Acid345_4515</name>
</gene>
<evidence type="ECO:0000259" key="10">
    <source>
        <dbReference type="Pfam" id="PF05649"/>
    </source>
</evidence>
<keyword evidence="4" id="KW-0479">Metal-binding</keyword>
<keyword evidence="12" id="KW-1185">Reference proteome</keyword>
<dbReference type="EC" id="3.4.24.71" evidence="11"/>
<dbReference type="InterPro" id="IPR000718">
    <property type="entry name" value="Peptidase_M13"/>
</dbReference>
<evidence type="ECO:0000256" key="7">
    <source>
        <dbReference type="ARBA" id="ARBA00023049"/>
    </source>
</evidence>
<dbReference type="InterPro" id="IPR024079">
    <property type="entry name" value="MetalloPept_cat_dom_sf"/>
</dbReference>
<keyword evidence="7" id="KW-0482">Metalloprotease</keyword>
<organism evidence="11 12">
    <name type="scientific">Koribacter versatilis (strain Ellin345)</name>
    <dbReference type="NCBI Taxonomy" id="204669"/>
    <lineage>
        <taxon>Bacteria</taxon>
        <taxon>Pseudomonadati</taxon>
        <taxon>Acidobacteriota</taxon>
        <taxon>Terriglobia</taxon>
        <taxon>Terriglobales</taxon>
        <taxon>Candidatus Korobacteraceae</taxon>
        <taxon>Candidatus Korobacter</taxon>
    </lineage>
</organism>
<evidence type="ECO:0000256" key="6">
    <source>
        <dbReference type="ARBA" id="ARBA00022833"/>
    </source>
</evidence>
<feature type="domain" description="Peptidase M13 N-terminal" evidence="10">
    <location>
        <begin position="52"/>
        <end position="431"/>
    </location>
</feature>
<dbReference type="EnsemblBacteria" id="ABF43515">
    <property type="protein sequence ID" value="ABF43515"/>
    <property type="gene ID" value="Acid345_4515"/>
</dbReference>
<dbReference type="HOGENOM" id="CLU_006187_7_2_0"/>
<dbReference type="SUPFAM" id="SSF55486">
    <property type="entry name" value="Metalloproteases ('zincins'), catalytic domain"/>
    <property type="match status" value="1"/>
</dbReference>
<dbReference type="Pfam" id="PF01431">
    <property type="entry name" value="Peptidase_M13"/>
    <property type="match status" value="1"/>
</dbReference>
<dbReference type="RefSeq" id="WP_011525312.1">
    <property type="nucleotide sequence ID" value="NC_008009.1"/>
</dbReference>
<evidence type="ECO:0000256" key="3">
    <source>
        <dbReference type="ARBA" id="ARBA00022670"/>
    </source>
</evidence>
<dbReference type="Gene3D" id="1.10.1380.10">
    <property type="entry name" value="Neutral endopeptidase , domain2"/>
    <property type="match status" value="1"/>
</dbReference>
<dbReference type="EMBL" id="CP000360">
    <property type="protein sequence ID" value="ABF43515.1"/>
    <property type="molecule type" value="Genomic_DNA"/>
</dbReference>
<dbReference type="PRINTS" id="PR00786">
    <property type="entry name" value="NEPRILYSIN"/>
</dbReference>
<evidence type="ECO:0000256" key="4">
    <source>
        <dbReference type="ARBA" id="ARBA00022723"/>
    </source>
</evidence>
<feature type="domain" description="Peptidase M13 C-terminal" evidence="9">
    <location>
        <begin position="483"/>
        <end position="684"/>
    </location>
</feature>
<feature type="chain" id="PRO_5004190689" evidence="8">
    <location>
        <begin position="21"/>
        <end position="685"/>
    </location>
</feature>
<dbReference type="PANTHER" id="PTHR11733">
    <property type="entry name" value="ZINC METALLOPROTEASE FAMILY M13 NEPRILYSIN-RELATED"/>
    <property type="match status" value="1"/>
</dbReference>
<sequence length="685" mass="76794">MKKFLSVATSAVLAVSMGFAQKPANDQQAEKTAAKKGTKGFDINALDRSTDPCTDFYQFACGSWIKNNPIPSDQARWGRFSELLERNQMILRDILEKQRAANANRDAIDQKIGDYYDACMDEKGIDAKGLDPLKSTLDSIAAVKDKSELPALLGKLHRTGLEPLFGFGPEPDFKNAKMMGASVDQGGLGLPEKDYYSRDDAKSVELRKAYVEHITNMFKLAGESADQAAKDAQTVMTFETTLAKNSMSVVERRDVQKLYNPKTKAEFIALTPAFDWNKYLVALDAPSFEKINLDSPNYIAKLNEVVQSNSLDDIKTYLRWQTLHGAARALPTPFVNENFSFYGKTLTGAKEIRPRWKRCVQFTDNQLGEALGQAYVKVAFPPDAKDRMEKMVHNLEASMKTDIEGLDWMTAETKKAAIVKLSMINDKIGYPDKWRDYSRYNVVRGDFLGNTMRGNEFETQRQLDKINKPVDRTEWGMTPPTVNAYYNPQENNINFPAGILQPPFFDNKLDDGVNYGAIGAVIGHEMTHGFDDEGREFDGSGDLRNWWTEADGKAFEQRAQCLVDEYDSFIATDDVHVRGKLTLGENTADNGGLRVALMALESTFNGKEPAKIDGFTAQQRAFLGFAQVWCENQTPQALRVQAQTNPHSPGKWRTNGVMRNMPEFRKAFGCKEDAPMAPTNACRVW</sequence>
<evidence type="ECO:0000256" key="2">
    <source>
        <dbReference type="ARBA" id="ARBA00007357"/>
    </source>
</evidence>
<evidence type="ECO:0000256" key="8">
    <source>
        <dbReference type="SAM" id="SignalP"/>
    </source>
</evidence>
<dbReference type="InterPro" id="IPR008753">
    <property type="entry name" value="Peptidase_M13_N"/>
</dbReference>
<keyword evidence="5 11" id="KW-0378">Hydrolase</keyword>